<evidence type="ECO:0000256" key="2">
    <source>
        <dbReference type="ARBA" id="ARBA00023125"/>
    </source>
</evidence>
<dbReference type="PANTHER" id="PTHR43214:SF24">
    <property type="entry name" value="TRANSCRIPTIONAL REGULATORY PROTEIN NARL-RELATED"/>
    <property type="match status" value="1"/>
</dbReference>
<comment type="caution">
    <text evidence="6">The sequence shown here is derived from an EMBL/GenBank/DDBJ whole genome shotgun (WGS) entry which is preliminary data.</text>
</comment>
<dbReference type="InterPro" id="IPR039420">
    <property type="entry name" value="WalR-like"/>
</dbReference>
<dbReference type="PROSITE" id="PS50110">
    <property type="entry name" value="RESPONSE_REGULATORY"/>
    <property type="match status" value="1"/>
</dbReference>
<proteinExistence type="predicted"/>
<keyword evidence="2" id="KW-0238">DNA-binding</keyword>
<reference evidence="7" key="1">
    <citation type="journal article" date="2019" name="Int. J. Syst. Evol. Microbiol.">
        <title>The Global Catalogue of Microorganisms (GCM) 10K type strain sequencing project: providing services to taxonomists for standard genome sequencing and annotation.</title>
        <authorList>
            <consortium name="The Broad Institute Genomics Platform"/>
            <consortium name="The Broad Institute Genome Sequencing Center for Infectious Disease"/>
            <person name="Wu L."/>
            <person name="Ma J."/>
        </authorList>
    </citation>
    <scope>NUCLEOTIDE SEQUENCE [LARGE SCALE GENOMIC DNA]</scope>
    <source>
        <strain evidence="7">XZYJT-10</strain>
    </source>
</reference>
<name>A0ABW2I485_9ACTN</name>
<keyword evidence="1" id="KW-0805">Transcription regulation</keyword>
<evidence type="ECO:0000313" key="7">
    <source>
        <dbReference type="Proteomes" id="UP001596548"/>
    </source>
</evidence>
<evidence type="ECO:0000256" key="1">
    <source>
        <dbReference type="ARBA" id="ARBA00023015"/>
    </source>
</evidence>
<evidence type="ECO:0000256" key="3">
    <source>
        <dbReference type="ARBA" id="ARBA00023163"/>
    </source>
</evidence>
<dbReference type="Pfam" id="PF00072">
    <property type="entry name" value="Response_reg"/>
    <property type="match status" value="1"/>
</dbReference>
<evidence type="ECO:0000313" key="6">
    <source>
        <dbReference type="EMBL" id="MFC7279722.1"/>
    </source>
</evidence>
<keyword evidence="7" id="KW-1185">Reference proteome</keyword>
<dbReference type="PANTHER" id="PTHR43214">
    <property type="entry name" value="TWO-COMPONENT RESPONSE REGULATOR"/>
    <property type="match status" value="1"/>
</dbReference>
<accession>A0ABW2I485</accession>
<dbReference type="CDD" id="cd17535">
    <property type="entry name" value="REC_NarL-like"/>
    <property type="match status" value="1"/>
</dbReference>
<organism evidence="6 7">
    <name type="scientific">Paractinoplanes rhizophilus</name>
    <dbReference type="NCBI Taxonomy" id="1416877"/>
    <lineage>
        <taxon>Bacteria</taxon>
        <taxon>Bacillati</taxon>
        <taxon>Actinomycetota</taxon>
        <taxon>Actinomycetes</taxon>
        <taxon>Micromonosporales</taxon>
        <taxon>Micromonosporaceae</taxon>
        <taxon>Paractinoplanes</taxon>
    </lineage>
</organism>
<dbReference type="InterPro" id="IPR001789">
    <property type="entry name" value="Sig_transdc_resp-reg_receiver"/>
</dbReference>
<protein>
    <submittedName>
        <fullName evidence="6">Response regulator transcription factor</fullName>
    </submittedName>
</protein>
<dbReference type="SMART" id="SM00448">
    <property type="entry name" value="REC"/>
    <property type="match status" value="1"/>
</dbReference>
<dbReference type="RefSeq" id="WP_378977316.1">
    <property type="nucleotide sequence ID" value="NZ_JBHTBJ010000058.1"/>
</dbReference>
<feature type="modified residue" description="4-aspartylphosphate" evidence="4">
    <location>
        <position position="51"/>
    </location>
</feature>
<keyword evidence="4" id="KW-0597">Phosphoprotein</keyword>
<gene>
    <name evidence="6" type="ORF">ACFQS1_37675</name>
</gene>
<evidence type="ECO:0000259" key="5">
    <source>
        <dbReference type="PROSITE" id="PS50110"/>
    </source>
</evidence>
<keyword evidence="3" id="KW-0804">Transcription</keyword>
<evidence type="ECO:0000256" key="4">
    <source>
        <dbReference type="PROSITE-ProRule" id="PRU00169"/>
    </source>
</evidence>
<dbReference type="InterPro" id="IPR058245">
    <property type="entry name" value="NreC/VraR/RcsB-like_REC"/>
</dbReference>
<dbReference type="EMBL" id="JBHTBJ010000058">
    <property type="protein sequence ID" value="MFC7279722.1"/>
    <property type="molecule type" value="Genomic_DNA"/>
</dbReference>
<feature type="domain" description="Response regulatory" evidence="5">
    <location>
        <begin position="1"/>
        <end position="117"/>
    </location>
</feature>
<dbReference type="SUPFAM" id="SSF52172">
    <property type="entry name" value="CheY-like"/>
    <property type="match status" value="1"/>
</dbReference>
<dbReference type="InterPro" id="IPR011006">
    <property type="entry name" value="CheY-like_superfamily"/>
</dbReference>
<dbReference type="Proteomes" id="UP001596548">
    <property type="component" value="Unassembled WGS sequence"/>
</dbReference>
<dbReference type="Gene3D" id="3.40.50.2300">
    <property type="match status" value="1"/>
</dbReference>
<sequence length="133" mass="14440">MLLADDEHLVRGGLRALIQAEPELSVVGEAGTGAQAVAQARQLRPDVVLMDVRMPEGTGIEATAEILATVPDPPRILVVTTFENDEYVYAALREGASGFLLKRAWPAEIRHAIRLIAQGTTLLYPTAIRDLVR</sequence>